<dbReference type="SUPFAM" id="SSF54236">
    <property type="entry name" value="Ubiquitin-like"/>
    <property type="match status" value="1"/>
</dbReference>
<dbReference type="CDD" id="cd16104">
    <property type="entry name" value="Ubl_USP14_like"/>
    <property type="match status" value="1"/>
</dbReference>
<dbReference type="GO" id="GO:0061136">
    <property type="term" value="P:regulation of proteasomal protein catabolic process"/>
    <property type="evidence" value="ECO:0007669"/>
    <property type="project" value="TreeGrafter"/>
</dbReference>
<dbReference type="SUPFAM" id="SSF54001">
    <property type="entry name" value="Cysteine proteinases"/>
    <property type="match status" value="1"/>
</dbReference>
<dbReference type="PANTHER" id="PTHR43982">
    <property type="entry name" value="UBIQUITIN CARBOXYL-TERMINAL HYDROLASE"/>
    <property type="match status" value="1"/>
</dbReference>
<dbReference type="Gene3D" id="3.10.20.90">
    <property type="entry name" value="Phosphatidylinositol 3-kinase Catalytic Subunit, Chain A, domain 1"/>
    <property type="match status" value="1"/>
</dbReference>
<accession>A0A8J1UXF1</accession>
<comment type="catalytic activity">
    <reaction evidence="1 7">
        <text>Thiol-dependent hydrolysis of ester, thioester, amide, peptide and isopeptide bonds formed by the C-terminal Gly of ubiquitin (a 76-residue protein attached to proteins as an intracellular targeting signal).</text>
        <dbReference type="EC" id="3.4.19.12"/>
    </reaction>
</comment>
<dbReference type="Pfam" id="PF00443">
    <property type="entry name" value="UCH"/>
    <property type="match status" value="1"/>
</dbReference>
<comment type="caution">
    <text evidence="8">The sequence shown here is derived from an EMBL/GenBank/DDBJ whole genome shotgun (WGS) entry which is preliminary data.</text>
</comment>
<keyword evidence="3 7" id="KW-0645">Protease</keyword>
<protein>
    <recommendedName>
        <fullName evidence="7">Ubiquitin carboxyl-terminal hydrolase</fullName>
        <ecNumber evidence="7">3.4.19.12</ecNumber>
    </recommendedName>
</protein>
<dbReference type="Proteomes" id="UP000749559">
    <property type="component" value="Unassembled WGS sequence"/>
</dbReference>
<dbReference type="GO" id="GO:0070628">
    <property type="term" value="F:proteasome binding"/>
    <property type="evidence" value="ECO:0007669"/>
    <property type="project" value="TreeGrafter"/>
</dbReference>
<organism evidence="8 9">
    <name type="scientific">Owenia fusiformis</name>
    <name type="common">Polychaete worm</name>
    <dbReference type="NCBI Taxonomy" id="6347"/>
    <lineage>
        <taxon>Eukaryota</taxon>
        <taxon>Metazoa</taxon>
        <taxon>Spiralia</taxon>
        <taxon>Lophotrochozoa</taxon>
        <taxon>Annelida</taxon>
        <taxon>Polychaeta</taxon>
        <taxon>Sedentaria</taxon>
        <taxon>Canalipalpata</taxon>
        <taxon>Sabellida</taxon>
        <taxon>Oweniida</taxon>
        <taxon>Oweniidae</taxon>
        <taxon>Owenia</taxon>
    </lineage>
</organism>
<evidence type="ECO:0000256" key="7">
    <source>
        <dbReference type="RuleBase" id="RU366025"/>
    </source>
</evidence>
<evidence type="ECO:0000256" key="1">
    <source>
        <dbReference type="ARBA" id="ARBA00000707"/>
    </source>
</evidence>
<proteinExistence type="inferred from homology"/>
<dbReference type="CDD" id="cd02657">
    <property type="entry name" value="Peptidase_C19A"/>
    <property type="match status" value="1"/>
</dbReference>
<sequence length="506" mass="56874">MPQYKVSVKWGKEKFKDVDCNTDEAPVEFKATLFSLSGVQPDRQKVMMKGITLKDDSWGTLKLKDGVTFLMMGSADALPEAPVERPKFMEDMTEAQLNTALDLPAGLTNLGNTCYMNATLQCLRAVPELKEALERYKGSMTMGEAVIPAQGITAGMRDLFKTMEASGEPIPPFIFLQRMHTAFPQFAEKSEQGGGFAQQDANECWTEMVRCLQQKLPGSPEEQQGDGASSKGFIDQYMKGEFAVSMKCSEAEEEEPVQTSETFYQLSCFINQEVKYMHTGLKNRLAENITKNSPSLGRDAVYVKSSKISRLPAYLSIQFVRFYFKEKEAVNAKILKDVKFPMTLDVFDLCSEDLQQKLKPMRDRFKEEEDRLVEIADKAKQEGVKVEDIRGETKSLPYSFPDEKGSNNSGYYELTAVLTHRGRTSSSGHYVAWVRRKEDEWIMFDDDNVNGVTTEDILKLSGGGDWHCAYVLLYAPKVLQVPINPPKIETKPTEAATETTAKMDTS</sequence>
<dbReference type="EC" id="3.4.19.12" evidence="7"/>
<keyword evidence="9" id="KW-1185">Reference proteome</keyword>
<dbReference type="GO" id="GO:0004843">
    <property type="term" value="F:cysteine-type deubiquitinase activity"/>
    <property type="evidence" value="ECO:0007669"/>
    <property type="project" value="UniProtKB-UniRule"/>
</dbReference>
<dbReference type="Gene3D" id="3.90.70.10">
    <property type="entry name" value="Cysteine proteinases"/>
    <property type="match status" value="1"/>
</dbReference>
<name>A0A8J1UXF1_OWEFU</name>
<dbReference type="InterPro" id="IPR019954">
    <property type="entry name" value="Ubiquitin_CS"/>
</dbReference>
<reference evidence="8" key="1">
    <citation type="submission" date="2022-03" db="EMBL/GenBank/DDBJ databases">
        <authorList>
            <person name="Martin C."/>
        </authorList>
    </citation>
    <scope>NUCLEOTIDE SEQUENCE</scope>
</reference>
<evidence type="ECO:0000256" key="4">
    <source>
        <dbReference type="ARBA" id="ARBA00022786"/>
    </source>
</evidence>
<keyword evidence="5 7" id="KW-0378">Hydrolase</keyword>
<dbReference type="EMBL" id="CAIIXF020000001">
    <property type="protein sequence ID" value="CAH1772659.1"/>
    <property type="molecule type" value="Genomic_DNA"/>
</dbReference>
<dbReference type="GO" id="GO:0016579">
    <property type="term" value="P:protein deubiquitination"/>
    <property type="evidence" value="ECO:0007669"/>
    <property type="project" value="InterPro"/>
</dbReference>
<dbReference type="InterPro" id="IPR044635">
    <property type="entry name" value="UBP14-like"/>
</dbReference>
<evidence type="ECO:0000313" key="8">
    <source>
        <dbReference type="EMBL" id="CAH1772659.1"/>
    </source>
</evidence>
<dbReference type="PROSITE" id="PS00972">
    <property type="entry name" value="USP_1"/>
    <property type="match status" value="1"/>
</dbReference>
<dbReference type="PROSITE" id="PS50235">
    <property type="entry name" value="USP_3"/>
    <property type="match status" value="1"/>
</dbReference>
<dbReference type="GO" id="GO:0043161">
    <property type="term" value="P:proteasome-mediated ubiquitin-dependent protein catabolic process"/>
    <property type="evidence" value="ECO:0007669"/>
    <property type="project" value="InterPro"/>
</dbReference>
<evidence type="ECO:0000256" key="2">
    <source>
        <dbReference type="ARBA" id="ARBA00008739"/>
    </source>
</evidence>
<dbReference type="AlphaFoldDB" id="A0A8J1UXF1"/>
<evidence type="ECO:0000256" key="3">
    <source>
        <dbReference type="ARBA" id="ARBA00022670"/>
    </source>
</evidence>
<dbReference type="InterPro" id="IPR001394">
    <property type="entry name" value="Peptidase_C19_UCH"/>
</dbReference>
<evidence type="ECO:0000256" key="6">
    <source>
        <dbReference type="ARBA" id="ARBA00022807"/>
    </source>
</evidence>
<dbReference type="PROSITE" id="PS50053">
    <property type="entry name" value="UBIQUITIN_2"/>
    <property type="match status" value="1"/>
</dbReference>
<dbReference type="InterPro" id="IPR038765">
    <property type="entry name" value="Papain-like_cys_pep_sf"/>
</dbReference>
<dbReference type="InterPro" id="IPR029071">
    <property type="entry name" value="Ubiquitin-like_domsf"/>
</dbReference>
<comment type="similarity">
    <text evidence="2">Belongs to the peptidase C19 family. USP14/UBP6 subfamily.</text>
</comment>
<keyword evidence="6 7" id="KW-0788">Thiol protease</keyword>
<dbReference type="InterPro" id="IPR018200">
    <property type="entry name" value="USP_CS"/>
</dbReference>
<dbReference type="PROSITE" id="PS00973">
    <property type="entry name" value="USP_2"/>
    <property type="match status" value="1"/>
</dbReference>
<gene>
    <name evidence="8" type="ORF">OFUS_LOCUS384</name>
</gene>
<dbReference type="PROSITE" id="PS00299">
    <property type="entry name" value="UBIQUITIN_1"/>
    <property type="match status" value="1"/>
</dbReference>
<dbReference type="FunFam" id="3.90.70.10:FF:000032">
    <property type="entry name" value="Ubiquitin carboxyl-terminal hydrolase 14"/>
    <property type="match status" value="1"/>
</dbReference>
<dbReference type="SMART" id="SM00213">
    <property type="entry name" value="UBQ"/>
    <property type="match status" value="1"/>
</dbReference>
<dbReference type="OrthoDB" id="333239at2759"/>
<dbReference type="InterPro" id="IPR000626">
    <property type="entry name" value="Ubiquitin-like_dom"/>
</dbReference>
<dbReference type="InterPro" id="IPR028889">
    <property type="entry name" value="USP"/>
</dbReference>
<evidence type="ECO:0000256" key="5">
    <source>
        <dbReference type="ARBA" id="ARBA00022801"/>
    </source>
</evidence>
<dbReference type="PANTHER" id="PTHR43982:SF1">
    <property type="entry name" value="UBIQUITIN CARBOXYL-TERMINAL HYDROLASE 14"/>
    <property type="match status" value="1"/>
</dbReference>
<evidence type="ECO:0000313" key="9">
    <source>
        <dbReference type="Proteomes" id="UP000749559"/>
    </source>
</evidence>
<keyword evidence="4 7" id="KW-0833">Ubl conjugation pathway</keyword>